<protein>
    <submittedName>
        <fullName evidence="1">Trehalose-6-phosphate synthase like protein</fullName>
    </submittedName>
</protein>
<reference evidence="1" key="2">
    <citation type="journal article" date="2012" name="Nat. Commun.">
        <title>Draft genome sequence and genetic transformation of the oleaginous alga Nannochloropis gaditana.</title>
        <authorList>
            <person name="Radakovits R."/>
            <person name="Jinkerson R.E."/>
            <person name="Fuerstenberg S.I."/>
            <person name="Tae H."/>
            <person name="Settlage R.E."/>
            <person name="Boore J.L."/>
            <person name="Posewitz M.C."/>
        </authorList>
    </citation>
    <scope>NUCLEOTIDE SEQUENCE</scope>
    <source>
        <strain evidence="1">CCMP526</strain>
    </source>
</reference>
<name>I2CQ63_NANGC</name>
<dbReference type="AlphaFoldDB" id="I2CQ63"/>
<reference evidence="1" key="1">
    <citation type="journal article" date="2012" name="Bioengineered">
        <title>Additional insights into the genome of the oleaginous model alga Nannochloropsis gaditana.</title>
        <authorList>
            <person name="Jinkerson R.E."/>
            <person name="Radakovits R."/>
            <person name="Posewitz M.C."/>
        </authorList>
    </citation>
    <scope>NUCLEOTIDE SEQUENCE</scope>
    <source>
        <strain evidence="1">CCMP526</strain>
    </source>
</reference>
<proteinExistence type="evidence at transcript level"/>
<organism evidence="1">
    <name type="scientific">Nannochloropsis gaditana (strain CCMP526)</name>
    <name type="common">Green microalga</name>
    <name type="synonym">Microchloropsis gaditana</name>
    <dbReference type="NCBI Taxonomy" id="1093141"/>
    <lineage>
        <taxon>Eukaryota</taxon>
        <taxon>Sar</taxon>
        <taxon>Stramenopiles</taxon>
        <taxon>Ochrophyta</taxon>
        <taxon>Eustigmatophyceae</taxon>
        <taxon>Eustigmatales</taxon>
        <taxon>Monodopsidaceae</taxon>
        <taxon>Nannochloropsis</taxon>
    </lineage>
</organism>
<dbReference type="Gene3D" id="3.40.50.1000">
    <property type="entry name" value="HAD superfamily/HAD-like"/>
    <property type="match status" value="1"/>
</dbReference>
<dbReference type="InterPro" id="IPR023214">
    <property type="entry name" value="HAD_sf"/>
</dbReference>
<dbReference type="EMBL" id="JU972431">
    <property type="protein sequence ID" value="AFJ69046.1"/>
    <property type="molecule type" value="mRNA"/>
</dbReference>
<gene>
    <name evidence="1" type="ORF">NGATSA_3026700</name>
</gene>
<sequence length="101" mass="10933">MFDILQGSTAFAVLRSHHIAKFVPGTPSRGNCFTVTVGRKISRAQYFLDDPREVRRMLNLLAERSSMGGGLQQAAREGHANLPSSISLQSLSVQSASSVSE</sequence>
<accession>I2CQ63</accession>
<evidence type="ECO:0000313" key="1">
    <source>
        <dbReference type="EMBL" id="AFJ69046.1"/>
    </source>
</evidence>